<comment type="caution">
    <text evidence="2">The sequence shown here is derived from an EMBL/GenBank/DDBJ whole genome shotgun (WGS) entry which is preliminary data.</text>
</comment>
<gene>
    <name evidence="2" type="ORF">H6A34_03285</name>
</gene>
<evidence type="ECO:0000313" key="3">
    <source>
        <dbReference type="Proteomes" id="UP000706891"/>
    </source>
</evidence>
<dbReference type="AlphaFoldDB" id="A0A938WRN4"/>
<keyword evidence="1" id="KW-0732">Signal</keyword>
<reference evidence="2" key="1">
    <citation type="submission" date="2020-08" db="EMBL/GenBank/DDBJ databases">
        <authorList>
            <person name="Cejkova D."/>
            <person name="Kubasova T."/>
            <person name="Jahodarova E."/>
            <person name="Rychlik I."/>
        </authorList>
    </citation>
    <scope>NUCLEOTIDE SEQUENCE</scope>
    <source>
        <strain evidence="2">An824</strain>
    </source>
</reference>
<feature type="chain" id="PRO_5037416389" evidence="1">
    <location>
        <begin position="25"/>
        <end position="179"/>
    </location>
</feature>
<name>A0A938WRN4_9BACT</name>
<feature type="signal peptide" evidence="1">
    <location>
        <begin position="1"/>
        <end position="24"/>
    </location>
</feature>
<dbReference type="EMBL" id="JACJJG010000008">
    <property type="protein sequence ID" value="MBM6672899.1"/>
    <property type="molecule type" value="Genomic_DNA"/>
</dbReference>
<sequence length="179" mass="20336">MGKRPLKSILWAMLFATISQFCLAQNNVPSTPEEKRAAFLTPKYYTKFLGASFFTIATIEKEFDVEPVQIVGLTFFYDFGTCFVGMEALENGVVVQMTLRLFADAATDFIQKAVDYGYKYVDKGKDVNVRSNTGKPLPDVYGANVKRYRKTTKNGNVYMEVSNSKRYANEYEIAIYRAK</sequence>
<dbReference type="Proteomes" id="UP000706891">
    <property type="component" value="Unassembled WGS sequence"/>
</dbReference>
<protein>
    <submittedName>
        <fullName evidence="2">Uncharacterized protein</fullName>
    </submittedName>
</protein>
<organism evidence="2 3">
    <name type="scientific">Marseilla massiliensis</name>
    <dbReference type="NCBI Taxonomy" id="1841864"/>
    <lineage>
        <taxon>Bacteria</taxon>
        <taxon>Pseudomonadati</taxon>
        <taxon>Bacteroidota</taxon>
        <taxon>Bacteroidia</taxon>
        <taxon>Bacteroidales</taxon>
        <taxon>Prevotellaceae</taxon>
        <taxon>Marseilla</taxon>
    </lineage>
</organism>
<proteinExistence type="predicted"/>
<accession>A0A938WRN4</accession>
<evidence type="ECO:0000313" key="2">
    <source>
        <dbReference type="EMBL" id="MBM6672899.1"/>
    </source>
</evidence>
<reference evidence="2" key="2">
    <citation type="journal article" date="2021" name="Sci. Rep.">
        <title>The distribution of antibiotic resistance genes in chicken gut microbiota commensals.</title>
        <authorList>
            <person name="Juricova H."/>
            <person name="Matiasovicova J."/>
            <person name="Kubasova T."/>
            <person name="Cejkova D."/>
            <person name="Rychlik I."/>
        </authorList>
    </citation>
    <scope>NUCLEOTIDE SEQUENCE</scope>
    <source>
        <strain evidence="2">An824</strain>
    </source>
</reference>
<evidence type="ECO:0000256" key="1">
    <source>
        <dbReference type="SAM" id="SignalP"/>
    </source>
</evidence>
<keyword evidence="3" id="KW-1185">Reference proteome</keyword>
<dbReference type="RefSeq" id="WP_205103443.1">
    <property type="nucleotide sequence ID" value="NZ_JACJJG010000008.1"/>
</dbReference>